<feature type="chain" id="PRO_5038542514" description="DUF4270 domain-containing protein" evidence="1">
    <location>
        <begin position="30"/>
        <end position="573"/>
    </location>
</feature>
<evidence type="ECO:0000313" key="2">
    <source>
        <dbReference type="EMBL" id="MBO8455625.1"/>
    </source>
</evidence>
<evidence type="ECO:0000313" key="3">
    <source>
        <dbReference type="Proteomes" id="UP000823617"/>
    </source>
</evidence>
<evidence type="ECO:0008006" key="4">
    <source>
        <dbReference type="Google" id="ProtNLM"/>
    </source>
</evidence>
<protein>
    <recommendedName>
        <fullName evidence="4">DUF4270 domain-containing protein</fullName>
    </recommendedName>
</protein>
<accession>A0A9D9HKQ5</accession>
<evidence type="ECO:0000256" key="1">
    <source>
        <dbReference type="SAM" id="SignalP"/>
    </source>
</evidence>
<keyword evidence="1" id="KW-0732">Signal</keyword>
<dbReference type="Proteomes" id="UP000823617">
    <property type="component" value="Unassembled WGS sequence"/>
</dbReference>
<comment type="caution">
    <text evidence="2">The sequence shown here is derived from an EMBL/GenBank/DDBJ whole genome shotgun (WGS) entry which is preliminary data.</text>
</comment>
<organism evidence="2 3">
    <name type="scientific">Candidatus Cryptobacteroides intestinigallinarum</name>
    <dbReference type="NCBI Taxonomy" id="2840767"/>
    <lineage>
        <taxon>Bacteria</taxon>
        <taxon>Pseudomonadati</taxon>
        <taxon>Bacteroidota</taxon>
        <taxon>Bacteroidia</taxon>
        <taxon>Bacteroidales</taxon>
        <taxon>Candidatus Cryptobacteroides</taxon>
    </lineage>
</organism>
<dbReference type="AlphaFoldDB" id="A0A9D9HKQ5"/>
<gene>
    <name evidence="2" type="ORF">IAC08_04390</name>
</gene>
<proteinExistence type="predicted"/>
<reference evidence="2" key="2">
    <citation type="journal article" date="2021" name="PeerJ">
        <title>Extensive microbial diversity within the chicken gut microbiome revealed by metagenomics and culture.</title>
        <authorList>
            <person name="Gilroy R."/>
            <person name="Ravi A."/>
            <person name="Getino M."/>
            <person name="Pursley I."/>
            <person name="Horton D.L."/>
            <person name="Alikhan N.F."/>
            <person name="Baker D."/>
            <person name="Gharbi K."/>
            <person name="Hall N."/>
            <person name="Watson M."/>
            <person name="Adriaenssens E.M."/>
            <person name="Foster-Nyarko E."/>
            <person name="Jarju S."/>
            <person name="Secka A."/>
            <person name="Antonio M."/>
            <person name="Oren A."/>
            <person name="Chaudhuri R.R."/>
            <person name="La Ragione R."/>
            <person name="Hildebrand F."/>
            <person name="Pallen M.J."/>
        </authorList>
    </citation>
    <scope>NUCLEOTIDE SEQUENCE</scope>
    <source>
        <strain evidence="2">B1-3475</strain>
    </source>
</reference>
<dbReference type="EMBL" id="JADIMK010000042">
    <property type="protein sequence ID" value="MBO8455625.1"/>
    <property type="molecule type" value="Genomic_DNA"/>
</dbReference>
<sequence>MNIYPKGSGFSRMLLAGALALGASSCVYIDNTLGSNFIPTDQLFDIYQTEYKLEDINVAYCDSLSGFSSSRITIGAVRDGAGTGKLTTRSSSFTLIPLSEEMDFGKDPEFRQFHLTASRDTLSYPKESEANILQNIYAKEILKDLGSKYIYTSSGYRMEKDGVIGNDIIARTVYSGGDSLSLDFSAAFGQKYIDVLSEKFKSMDSLESYTRELPGIYLYCDEPVGNNSGRINMFNLPLEVTDSYLVTGCFAELKFSSEYEGERKDTSFLFYFGAQSLTYSSSVSQYALNLCSEEGYNPDSPEANIIKAGTTIDVQGGGGTKPVVSAKEIRDLLCAEFRDKGIDSSDVIINKASLVFPFADPAFELKSIYPTMLSPTCKLDSEIQATGEGTENTHSVYYAGLTDASVSSENQGDVNWSTSEYAPDITHHVQEIIKMAPDADFHERDIWLLILATETVTETTDNSAMNDYLQNLAYYNYYNNMYGYGNYGYGYGYGYGGYYDYSNYYNYYYMAAMMSNASQESTSSSAQLDKDRFYVCTLNGPEHEEAGASADAPLSARRVPMLKVTYSVPKSAE</sequence>
<feature type="signal peptide" evidence="1">
    <location>
        <begin position="1"/>
        <end position="29"/>
    </location>
</feature>
<reference evidence="2" key="1">
    <citation type="submission" date="2020-10" db="EMBL/GenBank/DDBJ databases">
        <authorList>
            <person name="Gilroy R."/>
        </authorList>
    </citation>
    <scope>NUCLEOTIDE SEQUENCE</scope>
    <source>
        <strain evidence="2">B1-3475</strain>
    </source>
</reference>
<dbReference type="PROSITE" id="PS51257">
    <property type="entry name" value="PROKAR_LIPOPROTEIN"/>
    <property type="match status" value="1"/>
</dbReference>
<name>A0A9D9HKQ5_9BACT</name>